<reference evidence="1" key="1">
    <citation type="submission" date="2021-01" db="EMBL/GenBank/DDBJ databases">
        <authorList>
            <consortium name="Genoscope - CEA"/>
            <person name="William W."/>
        </authorList>
    </citation>
    <scope>NUCLEOTIDE SEQUENCE</scope>
</reference>
<comment type="caution">
    <text evidence="1">The sequence shown here is derived from an EMBL/GenBank/DDBJ whole genome shotgun (WGS) entry which is preliminary data.</text>
</comment>
<keyword evidence="2" id="KW-1185">Reference proteome</keyword>
<proteinExistence type="predicted"/>
<sequence>MSINNLSWEQVENPSKTKFKQLYLNKYRIKLGLFSNHKEQLPKSKPKHRNISIKELDHLIKPEMIKAKMMPDNQKVLTAQLLNKITQKQLEQEYFCQFPEIAQKKETKKKRSKTEQHQNNQYNKLQKTFARTAYLIVI</sequence>
<dbReference type="Proteomes" id="UP000683925">
    <property type="component" value="Unassembled WGS sequence"/>
</dbReference>
<evidence type="ECO:0000313" key="1">
    <source>
        <dbReference type="EMBL" id="CAD8133469.1"/>
    </source>
</evidence>
<accession>A0A8S1S3G9</accession>
<dbReference type="EMBL" id="CAJJDP010000003">
    <property type="protein sequence ID" value="CAD8133469.1"/>
    <property type="molecule type" value="Genomic_DNA"/>
</dbReference>
<organism evidence="1 2">
    <name type="scientific">Paramecium octaurelia</name>
    <dbReference type="NCBI Taxonomy" id="43137"/>
    <lineage>
        <taxon>Eukaryota</taxon>
        <taxon>Sar</taxon>
        <taxon>Alveolata</taxon>
        <taxon>Ciliophora</taxon>
        <taxon>Intramacronucleata</taxon>
        <taxon>Oligohymenophorea</taxon>
        <taxon>Peniculida</taxon>
        <taxon>Parameciidae</taxon>
        <taxon>Paramecium</taxon>
    </lineage>
</organism>
<gene>
    <name evidence="1" type="ORF">POCTA_138.1.T0040471</name>
</gene>
<evidence type="ECO:0000313" key="2">
    <source>
        <dbReference type="Proteomes" id="UP000683925"/>
    </source>
</evidence>
<name>A0A8S1S3G9_PAROT</name>
<dbReference type="OrthoDB" id="302072at2759"/>
<protein>
    <submittedName>
        <fullName evidence="1">Uncharacterized protein</fullName>
    </submittedName>
</protein>
<dbReference type="AlphaFoldDB" id="A0A8S1S3G9"/>
<dbReference type="OMA" id="LEQEYFC"/>